<feature type="domain" description="SLH" evidence="2">
    <location>
        <begin position="23"/>
        <end position="85"/>
    </location>
</feature>
<dbReference type="InterPro" id="IPR001119">
    <property type="entry name" value="SLH_dom"/>
</dbReference>
<name>A0A399EW32_9DEIN</name>
<keyword evidence="1" id="KW-0732">Signal</keyword>
<feature type="signal peptide" evidence="1">
    <location>
        <begin position="1"/>
        <end position="25"/>
    </location>
</feature>
<dbReference type="EMBL" id="QWKZ01000018">
    <property type="protein sequence ID" value="RIH87820.1"/>
    <property type="molecule type" value="Genomic_DNA"/>
</dbReference>
<sequence>MAIIRTMRMRILIHALLVATTTAQALPSDVPKDHWAAQAVAEVVARGWLQGYPGGQFRGEVTLDRYQLATTLARVLAESPLPVREAEVRFKDVKPDHWALPGIRRMVGEGLVEGFPDGTYRGGAGLTRYQLALVLDRLTQNLGIGTPAKVLRPEDLPGGHWAEAAVLRMVALEVLPLGSDGRFRGAEPVNRYQMARALWRIAQLIPGPKGAPQAAPEIPIAPPLARPTQEPVVKVDGSQNVAPPEGAALGQISRVPLPEGWAEAPLEQSLTHLGQAHKAGQVWATLQHQGQRAIALLRLAEAPSLEAFFPVDRAVMAASEGWAWLEGGQGLLYLDPKTQKTRLYGPIGQSQAKEALPPVFAAGAVPGALGGVALDESRNYLALINGKPLCLPDCDRAARSPVLRLVLLSLNPDGLFAEYAYFLDAPSSQVVGLAWPKPRLLLVHEHDGAKSRIYSVDLNQADDLAFTEWDTPEAGLELRPQVRPLPKKLVLEVPLENPRGLALPGPAELVVVQRGLLRLSLEKPLW</sequence>
<feature type="domain" description="SLH" evidence="2">
    <location>
        <begin position="151"/>
        <end position="212"/>
    </location>
</feature>
<dbReference type="AlphaFoldDB" id="A0A399EW32"/>
<keyword evidence="4" id="KW-1185">Reference proteome</keyword>
<gene>
    <name evidence="3" type="primary">ancA</name>
    <name evidence="3" type="ORF">Mlute_00837</name>
</gene>
<dbReference type="InterPro" id="IPR051465">
    <property type="entry name" value="Cell_Envelope_Struct_Comp"/>
</dbReference>
<organism evidence="3 4">
    <name type="scientific">Meiothermus luteus</name>
    <dbReference type="NCBI Taxonomy" id="2026184"/>
    <lineage>
        <taxon>Bacteria</taxon>
        <taxon>Thermotogati</taxon>
        <taxon>Deinococcota</taxon>
        <taxon>Deinococci</taxon>
        <taxon>Thermales</taxon>
        <taxon>Thermaceae</taxon>
        <taxon>Meiothermus</taxon>
    </lineage>
</organism>
<evidence type="ECO:0000256" key="1">
    <source>
        <dbReference type="SAM" id="SignalP"/>
    </source>
</evidence>
<proteinExistence type="predicted"/>
<evidence type="ECO:0000259" key="2">
    <source>
        <dbReference type="PROSITE" id="PS51272"/>
    </source>
</evidence>
<feature type="domain" description="SLH" evidence="2">
    <location>
        <begin position="86"/>
        <end position="149"/>
    </location>
</feature>
<reference evidence="3 4" key="1">
    <citation type="submission" date="2018-08" db="EMBL/GenBank/DDBJ databases">
        <title>Meiothermus luteus KCTC 52599 genome sequencing project.</title>
        <authorList>
            <person name="Da Costa M.S."/>
            <person name="Albuquerque L."/>
            <person name="Raposo P."/>
            <person name="Froufe H.J.C."/>
            <person name="Barroso C.S."/>
            <person name="Egas C."/>
        </authorList>
    </citation>
    <scope>NUCLEOTIDE SEQUENCE [LARGE SCALE GENOMIC DNA]</scope>
    <source>
        <strain evidence="3 4">KCTC 52599</strain>
    </source>
</reference>
<evidence type="ECO:0000313" key="3">
    <source>
        <dbReference type="EMBL" id="RIH87820.1"/>
    </source>
</evidence>
<comment type="caution">
    <text evidence="3">The sequence shown here is derived from an EMBL/GenBank/DDBJ whole genome shotgun (WGS) entry which is preliminary data.</text>
</comment>
<protein>
    <submittedName>
        <fullName evidence="3">Cellulosome-anchoring protein</fullName>
    </submittedName>
</protein>
<evidence type="ECO:0000313" key="4">
    <source>
        <dbReference type="Proteomes" id="UP000265800"/>
    </source>
</evidence>
<dbReference type="Pfam" id="PF00395">
    <property type="entry name" value="SLH"/>
    <property type="match status" value="3"/>
</dbReference>
<feature type="chain" id="PRO_5017286894" evidence="1">
    <location>
        <begin position="26"/>
        <end position="526"/>
    </location>
</feature>
<dbReference type="PANTHER" id="PTHR43308">
    <property type="entry name" value="OUTER MEMBRANE PROTEIN ALPHA-RELATED"/>
    <property type="match status" value="1"/>
</dbReference>
<accession>A0A399EW32</accession>
<dbReference type="PROSITE" id="PS51272">
    <property type="entry name" value="SLH"/>
    <property type="match status" value="3"/>
</dbReference>
<dbReference type="Proteomes" id="UP000265800">
    <property type="component" value="Unassembled WGS sequence"/>
</dbReference>